<dbReference type="AlphaFoldDB" id="A0A164MUW8"/>
<dbReference type="EMBL" id="KV419458">
    <property type="protein sequence ID" value="KZS87059.1"/>
    <property type="molecule type" value="Genomic_DNA"/>
</dbReference>
<evidence type="ECO:0000256" key="1">
    <source>
        <dbReference type="SAM" id="MobiDB-lite"/>
    </source>
</evidence>
<feature type="compositionally biased region" description="Polar residues" evidence="1">
    <location>
        <begin position="31"/>
        <end position="43"/>
    </location>
</feature>
<keyword evidence="2" id="KW-1133">Transmembrane helix</keyword>
<organism evidence="3 4">
    <name type="scientific">Sistotremastrum niveocremeum HHB9708</name>
    <dbReference type="NCBI Taxonomy" id="1314777"/>
    <lineage>
        <taxon>Eukaryota</taxon>
        <taxon>Fungi</taxon>
        <taxon>Dikarya</taxon>
        <taxon>Basidiomycota</taxon>
        <taxon>Agaricomycotina</taxon>
        <taxon>Agaricomycetes</taxon>
        <taxon>Sistotremastrales</taxon>
        <taxon>Sistotremastraceae</taxon>
        <taxon>Sertulicium</taxon>
        <taxon>Sertulicium niveocremeum</taxon>
    </lineage>
</organism>
<gene>
    <name evidence="3" type="ORF">SISNIDRAFT_471290</name>
</gene>
<feature type="region of interest" description="Disordered" evidence="1">
    <location>
        <begin position="1"/>
        <end position="61"/>
    </location>
</feature>
<proteinExistence type="predicted"/>
<keyword evidence="2" id="KW-0812">Transmembrane</keyword>
<feature type="transmembrane region" description="Helical" evidence="2">
    <location>
        <begin position="87"/>
        <end position="111"/>
    </location>
</feature>
<accession>A0A164MUW8</accession>
<evidence type="ECO:0000313" key="4">
    <source>
        <dbReference type="Proteomes" id="UP000076722"/>
    </source>
</evidence>
<keyword evidence="2" id="KW-0472">Membrane</keyword>
<dbReference type="Proteomes" id="UP000076722">
    <property type="component" value="Unassembled WGS sequence"/>
</dbReference>
<evidence type="ECO:0000313" key="3">
    <source>
        <dbReference type="EMBL" id="KZS87059.1"/>
    </source>
</evidence>
<name>A0A164MUW8_9AGAM</name>
<reference evidence="3 4" key="1">
    <citation type="journal article" date="2016" name="Mol. Biol. Evol.">
        <title>Comparative Genomics of Early-Diverging Mushroom-Forming Fungi Provides Insights into the Origins of Lignocellulose Decay Capabilities.</title>
        <authorList>
            <person name="Nagy L.G."/>
            <person name="Riley R."/>
            <person name="Tritt A."/>
            <person name="Adam C."/>
            <person name="Daum C."/>
            <person name="Floudas D."/>
            <person name="Sun H."/>
            <person name="Yadav J.S."/>
            <person name="Pangilinan J."/>
            <person name="Larsson K.H."/>
            <person name="Matsuura K."/>
            <person name="Barry K."/>
            <person name="Labutti K."/>
            <person name="Kuo R."/>
            <person name="Ohm R.A."/>
            <person name="Bhattacharya S.S."/>
            <person name="Shirouzu T."/>
            <person name="Yoshinaga Y."/>
            <person name="Martin F.M."/>
            <person name="Grigoriev I.V."/>
            <person name="Hibbett D.S."/>
        </authorList>
    </citation>
    <scope>NUCLEOTIDE SEQUENCE [LARGE SCALE GENOMIC DNA]</scope>
    <source>
        <strain evidence="3 4">HHB9708</strain>
    </source>
</reference>
<sequence length="154" mass="16613">MDDDLSPQAQSALNVGNGGLWDRSVQEKTSEPQGSEASRQQSGGAELRAIPPNSLRSPTQPTLETVYTNPQICSCISLTRSDPALAVFPSVSVILLAWISLLVTALSLFLIMEKQHPFSNSALACCPAHYIHVALTCPSDSSITRMPPVYRNMT</sequence>
<keyword evidence="4" id="KW-1185">Reference proteome</keyword>
<evidence type="ECO:0000256" key="2">
    <source>
        <dbReference type="SAM" id="Phobius"/>
    </source>
</evidence>
<protein>
    <submittedName>
        <fullName evidence="3">Uncharacterized protein</fullName>
    </submittedName>
</protein>